<accession>A0A4D6C5T4</accession>
<dbReference type="GO" id="GO:0005840">
    <property type="term" value="C:ribosome"/>
    <property type="evidence" value="ECO:0007669"/>
    <property type="project" value="UniProtKB-KW"/>
</dbReference>
<dbReference type="GO" id="GO:0003735">
    <property type="term" value="F:structural constituent of ribosome"/>
    <property type="evidence" value="ECO:0007669"/>
    <property type="project" value="InterPro"/>
</dbReference>
<gene>
    <name evidence="5" type="primary">rps11</name>
</gene>
<dbReference type="Gene3D" id="3.30.420.80">
    <property type="entry name" value="Ribosomal protein S11"/>
    <property type="match status" value="1"/>
</dbReference>
<dbReference type="EMBL" id="MK086000">
    <property type="protein sequence ID" value="QBX98538.1"/>
    <property type="molecule type" value="Genomic_DNA"/>
</dbReference>
<protein>
    <submittedName>
        <fullName evidence="5">Ribosomal protein S11</fullName>
    </submittedName>
</protein>
<dbReference type="Pfam" id="PF00411">
    <property type="entry name" value="Ribosomal_S11"/>
    <property type="match status" value="1"/>
</dbReference>
<keyword evidence="3" id="KW-0687">Ribonucleoprotein</keyword>
<organism evidence="5">
    <name type="scientific">Picocystis salinarum</name>
    <dbReference type="NCBI Taxonomy" id="88271"/>
    <lineage>
        <taxon>Eukaryota</taxon>
        <taxon>Viridiplantae</taxon>
        <taxon>Chlorophyta</taxon>
        <taxon>Picocystophyceae</taxon>
        <taxon>Picocystales</taxon>
        <taxon>Picocystaceae</taxon>
        <taxon>Picocystis</taxon>
    </lineage>
</organism>
<dbReference type="PANTHER" id="PTHR11759">
    <property type="entry name" value="40S RIBOSOMAL PROTEIN S14/30S RIBOSOMAL PROTEIN S11"/>
    <property type="match status" value="1"/>
</dbReference>
<dbReference type="GO" id="GO:0006412">
    <property type="term" value="P:translation"/>
    <property type="evidence" value="ECO:0007669"/>
    <property type="project" value="InterPro"/>
</dbReference>
<proteinExistence type="inferred from homology"/>
<dbReference type="NCBIfam" id="NF003698">
    <property type="entry name" value="PRK05309.1"/>
    <property type="match status" value="1"/>
</dbReference>
<geneLocation type="mitochondrion" evidence="5"/>
<feature type="region of interest" description="Disordered" evidence="4">
    <location>
        <begin position="115"/>
        <end position="174"/>
    </location>
</feature>
<evidence type="ECO:0000313" key="5">
    <source>
        <dbReference type="EMBL" id="QBX98538.1"/>
    </source>
</evidence>
<name>A0A4D6C5T4_9CHLO</name>
<dbReference type="GeneID" id="40351468"/>
<evidence type="ECO:0000256" key="3">
    <source>
        <dbReference type="ARBA" id="ARBA00023274"/>
    </source>
</evidence>
<dbReference type="SUPFAM" id="SSF53137">
    <property type="entry name" value="Translational machinery components"/>
    <property type="match status" value="1"/>
</dbReference>
<reference evidence="5" key="1">
    <citation type="journal article" date="2019" name="Genome Biol. Evol.">
        <title>Tracing the Evolution of the Plastome and Mitogenome in the Chloropicophyceae Uncovered Convergent tRNA Gene Losses and a Variant Plastid Genetic Code.</title>
        <authorList>
            <person name="Turmel M."/>
            <person name="Dos Santos A.L."/>
            <person name="Otis C."/>
            <person name="Sergerie R."/>
            <person name="Lemieux C."/>
        </authorList>
    </citation>
    <scope>NUCLEOTIDE SEQUENCE</scope>
</reference>
<keyword evidence="2 5" id="KW-0689">Ribosomal protein</keyword>
<dbReference type="GO" id="GO:1990904">
    <property type="term" value="C:ribonucleoprotein complex"/>
    <property type="evidence" value="ECO:0007669"/>
    <property type="project" value="UniProtKB-KW"/>
</dbReference>
<dbReference type="InterPro" id="IPR036967">
    <property type="entry name" value="Ribosomal_uS11_sf"/>
</dbReference>
<evidence type="ECO:0000256" key="1">
    <source>
        <dbReference type="ARBA" id="ARBA00006194"/>
    </source>
</evidence>
<evidence type="ECO:0000256" key="4">
    <source>
        <dbReference type="SAM" id="MobiDB-lite"/>
    </source>
</evidence>
<comment type="similarity">
    <text evidence="1">Belongs to the universal ribosomal protein uS11 family.</text>
</comment>
<dbReference type="InterPro" id="IPR001971">
    <property type="entry name" value="Ribosomal_uS11"/>
</dbReference>
<sequence>MPRPWVSGPRVWWRSVPPTPTRARACAGQGVPWCARWASARARRRAFPRDLSVGTLLSAPSRPGALPAGGGGAGRRFRGAGVCPTGSLASHRLGGALGGAVGSIDPVGPRGLRHRCGVPHPAHRGPGAPPSRGGVPRPAGGAGSSLPGAAHPQQRAHGPPPIGRPIGEVLGGGRGRDEKGIGLVRSWTGEGVVHVHTTRNNTILTCTTPEGEALCWASCGALGFRGAHKSTSYGAQAAGERLAQRALQLGCHRVHAKLKGVGYGREASLAGLVQGGLRVLSVEDRTPVPYNGCRPPKARRL</sequence>
<keyword evidence="5" id="KW-0496">Mitochondrion</keyword>
<evidence type="ECO:0000256" key="2">
    <source>
        <dbReference type="ARBA" id="ARBA00022980"/>
    </source>
</evidence>
<dbReference type="HAMAP" id="MF_01310">
    <property type="entry name" value="Ribosomal_uS11"/>
    <property type="match status" value="1"/>
</dbReference>
<feature type="compositionally biased region" description="Low complexity" evidence="4">
    <location>
        <begin position="124"/>
        <end position="152"/>
    </location>
</feature>
<dbReference type="AlphaFoldDB" id="A0A4D6C5T4"/>
<dbReference type="RefSeq" id="YP_009646621.1">
    <property type="nucleotide sequence ID" value="NC_042491.1"/>
</dbReference>